<proteinExistence type="predicted"/>
<dbReference type="InterPro" id="IPR025381">
    <property type="entry name" value="DUF4296"/>
</dbReference>
<accession>A0ABW4WU68</accession>
<feature type="domain" description="DUF4296" evidence="1">
    <location>
        <begin position="2"/>
        <end position="86"/>
    </location>
</feature>
<dbReference type="Pfam" id="PF14129">
    <property type="entry name" value="DUF4296"/>
    <property type="match status" value="1"/>
</dbReference>
<name>A0ABW4WU68_9BACT</name>
<keyword evidence="3" id="KW-1185">Reference proteome</keyword>
<protein>
    <submittedName>
        <fullName evidence="2">DUF4296 domain-containing protein</fullName>
    </submittedName>
</protein>
<dbReference type="Proteomes" id="UP001597369">
    <property type="component" value="Unassembled WGS sequence"/>
</dbReference>
<dbReference type="RefSeq" id="WP_229961069.1">
    <property type="nucleotide sequence ID" value="NZ_JAJJWI010000010.1"/>
</dbReference>
<comment type="caution">
    <text evidence="2">The sequence shown here is derived from an EMBL/GenBank/DDBJ whole genome shotgun (WGS) entry which is preliminary data.</text>
</comment>
<evidence type="ECO:0000259" key="1">
    <source>
        <dbReference type="Pfam" id="PF14129"/>
    </source>
</evidence>
<gene>
    <name evidence="2" type="ORF">ACFSKU_05085</name>
</gene>
<sequence length="108" mass="12477">MPENMVPREKMVQILADVHTREAQIERAVVYPDTALMIFNREEKQILAKYDVSEQQFKESYSYYLDHAEAMDKLYETIVDTLGVRETKIKAANGNTDPEENPEVVPAQ</sequence>
<evidence type="ECO:0000313" key="3">
    <source>
        <dbReference type="Proteomes" id="UP001597369"/>
    </source>
</evidence>
<reference evidence="3" key="1">
    <citation type="journal article" date="2019" name="Int. J. Syst. Evol. Microbiol.">
        <title>The Global Catalogue of Microorganisms (GCM) 10K type strain sequencing project: providing services to taxonomists for standard genome sequencing and annotation.</title>
        <authorList>
            <consortium name="The Broad Institute Genomics Platform"/>
            <consortium name="The Broad Institute Genome Sequencing Center for Infectious Disease"/>
            <person name="Wu L."/>
            <person name="Ma J."/>
        </authorList>
    </citation>
    <scope>NUCLEOTIDE SEQUENCE [LARGE SCALE GENOMIC DNA]</scope>
    <source>
        <strain evidence="3">JCM 16545</strain>
    </source>
</reference>
<evidence type="ECO:0000313" key="2">
    <source>
        <dbReference type="EMBL" id="MFD2066248.1"/>
    </source>
</evidence>
<organism evidence="2 3">
    <name type="scientific">Pontibacter silvestris</name>
    <dbReference type="NCBI Taxonomy" id="2305183"/>
    <lineage>
        <taxon>Bacteria</taxon>
        <taxon>Pseudomonadati</taxon>
        <taxon>Bacteroidota</taxon>
        <taxon>Cytophagia</taxon>
        <taxon>Cytophagales</taxon>
        <taxon>Hymenobacteraceae</taxon>
        <taxon>Pontibacter</taxon>
    </lineage>
</organism>
<dbReference type="EMBL" id="JBHUHV010000018">
    <property type="protein sequence ID" value="MFD2066248.1"/>
    <property type="molecule type" value="Genomic_DNA"/>
</dbReference>